<sequence length="534" mass="59339">MDKYLAPSKPYTENPKPKPRPRPWRRSELELNGKFDPKYRHSLSPLLMHSYSEIAAFPHFYHVDGNPCQTHMNRVNNAVNLGHQLPFRMQGISAVDFDNKGIYLVSGTKSGCLTVHDFETLYCQGTGSLPQIQPSYSAEIQPSPSHSAEIQPSHSTKIQPPSQSLQTEPNSPQTPQPNRNISQSNVQETAALHEDESKHLMHLNLQRQLDDVRWNVANQDEVACTSMKSNEVLIFDIGYVSSKPVEVLRTRRTLSVLGSEVNKGLRAIAFTTTDDSRLIASDTHGVVNIWDRRKSPLPCLELVTGSRSTLNTIQPHVDNQTIFGASKDGNIYMWDLRGGRTSAAFQCHNEAGHPPLVSLKLASMLSKIGSLKAQSDIVPKEIHSIDLDPSCPYQLAFHLDDGWSGVLDIYNLRVTHVHCPPPAWLTGASISTDLLYLRKPSWLPASSIYAVGSSYDCGLHILDFYPDTSSPSHVDYKEESESLSEMNHQRKKNIFVPLSEGVTACASHPLNGTIIAGTKHSSLLVISQARQKFV</sequence>
<organism evidence="5 6">
    <name type="scientific">Hibiscus trionum</name>
    <name type="common">Flower of an hour</name>
    <dbReference type="NCBI Taxonomy" id="183268"/>
    <lineage>
        <taxon>Eukaryota</taxon>
        <taxon>Viridiplantae</taxon>
        <taxon>Streptophyta</taxon>
        <taxon>Embryophyta</taxon>
        <taxon>Tracheophyta</taxon>
        <taxon>Spermatophyta</taxon>
        <taxon>Magnoliopsida</taxon>
        <taxon>eudicotyledons</taxon>
        <taxon>Gunneridae</taxon>
        <taxon>Pentapetalae</taxon>
        <taxon>rosids</taxon>
        <taxon>malvids</taxon>
        <taxon>Malvales</taxon>
        <taxon>Malvaceae</taxon>
        <taxon>Malvoideae</taxon>
        <taxon>Hibiscus</taxon>
    </lineage>
</organism>
<feature type="region of interest" description="Disordered" evidence="4">
    <location>
        <begin position="1"/>
        <end position="25"/>
    </location>
</feature>
<dbReference type="InterPro" id="IPR019775">
    <property type="entry name" value="WD40_repeat_CS"/>
</dbReference>
<gene>
    <name evidence="5" type="ORF">HRI_003415400</name>
</gene>
<reference evidence="5" key="1">
    <citation type="submission" date="2023-05" db="EMBL/GenBank/DDBJ databases">
        <title>Genome and transcriptome analyses reveal genes involved in the formation of fine ridges on petal epidermal cells in Hibiscus trionum.</title>
        <authorList>
            <person name="Koshimizu S."/>
            <person name="Masuda S."/>
            <person name="Ishii T."/>
            <person name="Shirasu K."/>
            <person name="Hoshino A."/>
            <person name="Arita M."/>
        </authorList>
    </citation>
    <scope>NUCLEOTIDE SEQUENCE</scope>
    <source>
        <strain evidence="5">Hamamatsu line</strain>
    </source>
</reference>
<proteinExistence type="predicted"/>
<dbReference type="InterPro" id="IPR036322">
    <property type="entry name" value="WD40_repeat_dom_sf"/>
</dbReference>
<evidence type="ECO:0000313" key="5">
    <source>
        <dbReference type="EMBL" id="GMI97461.1"/>
    </source>
</evidence>
<dbReference type="Gene3D" id="2.130.10.10">
    <property type="entry name" value="YVTN repeat-like/Quinoprotein amine dehydrogenase"/>
    <property type="match status" value="1"/>
</dbReference>
<dbReference type="PROSITE" id="PS50082">
    <property type="entry name" value="WD_REPEATS_2"/>
    <property type="match status" value="1"/>
</dbReference>
<dbReference type="InterPro" id="IPR001680">
    <property type="entry name" value="WD40_rpt"/>
</dbReference>
<dbReference type="OrthoDB" id="951356at2759"/>
<evidence type="ECO:0000256" key="4">
    <source>
        <dbReference type="SAM" id="MobiDB-lite"/>
    </source>
</evidence>
<keyword evidence="1 3" id="KW-0853">WD repeat</keyword>
<dbReference type="Proteomes" id="UP001165190">
    <property type="component" value="Unassembled WGS sequence"/>
</dbReference>
<dbReference type="PANTHER" id="PTHR19857">
    <property type="entry name" value="MITOCHONDRIAL DIVISION PROTEIN 1-RELATED"/>
    <property type="match status" value="1"/>
</dbReference>
<keyword evidence="6" id="KW-1185">Reference proteome</keyword>
<feature type="region of interest" description="Disordered" evidence="4">
    <location>
        <begin position="138"/>
        <end position="181"/>
    </location>
</feature>
<dbReference type="SUPFAM" id="SSF50978">
    <property type="entry name" value="WD40 repeat-like"/>
    <property type="match status" value="1"/>
</dbReference>
<feature type="repeat" description="WD" evidence="3">
    <location>
        <begin position="303"/>
        <end position="344"/>
    </location>
</feature>
<evidence type="ECO:0000313" key="6">
    <source>
        <dbReference type="Proteomes" id="UP001165190"/>
    </source>
</evidence>
<evidence type="ECO:0000256" key="1">
    <source>
        <dbReference type="ARBA" id="ARBA00022574"/>
    </source>
</evidence>
<dbReference type="PANTHER" id="PTHR19857:SF21">
    <property type="entry name" value="ANAPHASE-PROMOTING COMPLEX SUBUNIT 4 WD40 DOMAIN-CONTAINING PROTEIN"/>
    <property type="match status" value="1"/>
</dbReference>
<evidence type="ECO:0000256" key="2">
    <source>
        <dbReference type="ARBA" id="ARBA00022737"/>
    </source>
</evidence>
<dbReference type="InterPro" id="IPR051179">
    <property type="entry name" value="WD_repeat_multifunction"/>
</dbReference>
<dbReference type="EMBL" id="BSYR01000030">
    <property type="protein sequence ID" value="GMI97461.1"/>
    <property type="molecule type" value="Genomic_DNA"/>
</dbReference>
<dbReference type="SMART" id="SM00320">
    <property type="entry name" value="WD40"/>
    <property type="match status" value="4"/>
</dbReference>
<comment type="caution">
    <text evidence="5">The sequence shown here is derived from an EMBL/GenBank/DDBJ whole genome shotgun (WGS) entry which is preliminary data.</text>
</comment>
<dbReference type="Pfam" id="PF00400">
    <property type="entry name" value="WD40"/>
    <property type="match status" value="1"/>
</dbReference>
<dbReference type="InterPro" id="IPR015943">
    <property type="entry name" value="WD40/YVTN_repeat-like_dom_sf"/>
</dbReference>
<evidence type="ECO:0000256" key="3">
    <source>
        <dbReference type="PROSITE-ProRule" id="PRU00221"/>
    </source>
</evidence>
<dbReference type="PROSITE" id="PS00678">
    <property type="entry name" value="WD_REPEATS_1"/>
    <property type="match status" value="1"/>
</dbReference>
<evidence type="ECO:0008006" key="7">
    <source>
        <dbReference type="Google" id="ProtNLM"/>
    </source>
</evidence>
<protein>
    <recommendedName>
        <fullName evidence="7">Transducin/WD40 repeat-like superfamily protein</fullName>
    </recommendedName>
</protein>
<dbReference type="AlphaFoldDB" id="A0A9W7ME97"/>
<keyword evidence="2" id="KW-0677">Repeat</keyword>
<accession>A0A9W7ME97</accession>
<name>A0A9W7ME97_HIBTR</name>